<dbReference type="InterPro" id="IPR036312">
    <property type="entry name" value="Bifun_inhib/LTP/seed_sf"/>
</dbReference>
<evidence type="ECO:0000259" key="2">
    <source>
        <dbReference type="Pfam" id="PF14368"/>
    </source>
</evidence>
<protein>
    <submittedName>
        <fullName evidence="3">Bifunctional inhibitor/plant lipid transfer protein/seed storage helical domain</fullName>
    </submittedName>
</protein>
<comment type="caution">
    <text evidence="3">The sequence shown here is derived from an EMBL/GenBank/DDBJ whole genome shotgun (WGS) entry which is preliminary data.</text>
</comment>
<keyword evidence="4" id="KW-1185">Reference proteome</keyword>
<evidence type="ECO:0000313" key="3">
    <source>
        <dbReference type="EMBL" id="KAK6935074.1"/>
    </source>
</evidence>
<keyword evidence="1" id="KW-0732">Signal</keyword>
<name>A0AAN8VNP1_9MAGN</name>
<reference evidence="3 4" key="1">
    <citation type="submission" date="2023-12" db="EMBL/GenBank/DDBJ databases">
        <title>A high-quality genome assembly for Dillenia turbinata (Dilleniales).</title>
        <authorList>
            <person name="Chanderbali A."/>
        </authorList>
    </citation>
    <scope>NUCLEOTIDE SEQUENCE [LARGE SCALE GENOMIC DNA]</scope>
    <source>
        <strain evidence="3">LSX21</strain>
        <tissue evidence="3">Leaf</tissue>
    </source>
</reference>
<accession>A0AAN8VNP1</accession>
<feature type="signal peptide" evidence="1">
    <location>
        <begin position="1"/>
        <end position="27"/>
    </location>
</feature>
<dbReference type="PANTHER" id="PTHR33286:SF32">
    <property type="entry name" value="BIFUNCTIONAL INHIBITOR_PLANT LIPID TRANSFER PROTEIN_SEED STORAGE HELICAL DOMAIN-CONTAINING PROTEIN"/>
    <property type="match status" value="1"/>
</dbReference>
<gene>
    <name evidence="3" type="ORF">RJ641_035229</name>
</gene>
<dbReference type="AlphaFoldDB" id="A0AAN8VNP1"/>
<dbReference type="Pfam" id="PF14368">
    <property type="entry name" value="LTP_2"/>
    <property type="match status" value="1"/>
</dbReference>
<evidence type="ECO:0000313" key="4">
    <source>
        <dbReference type="Proteomes" id="UP001370490"/>
    </source>
</evidence>
<dbReference type="PANTHER" id="PTHR33286">
    <property type="entry name" value="BIFUNCTIONAL INHIBITOR/LIPID-TRANSFER PROTEIN/SEED STORAGE 2S ALBUMIN SUPERFAMILY PROTEIN"/>
    <property type="match status" value="1"/>
</dbReference>
<dbReference type="Gene3D" id="1.10.110.10">
    <property type="entry name" value="Plant lipid-transfer and hydrophobic proteins"/>
    <property type="match status" value="1"/>
</dbReference>
<evidence type="ECO:0000256" key="1">
    <source>
        <dbReference type="SAM" id="SignalP"/>
    </source>
</evidence>
<dbReference type="EMBL" id="JBAMMX010000008">
    <property type="protein sequence ID" value="KAK6935074.1"/>
    <property type="molecule type" value="Genomic_DNA"/>
</dbReference>
<feature type="chain" id="PRO_5042997349" evidence="1">
    <location>
        <begin position="28"/>
        <end position="111"/>
    </location>
</feature>
<dbReference type="SUPFAM" id="SSF47699">
    <property type="entry name" value="Bifunctional inhibitor/lipid-transfer protein/seed storage 2S albumin"/>
    <property type="match status" value="1"/>
</dbReference>
<organism evidence="3 4">
    <name type="scientific">Dillenia turbinata</name>
    <dbReference type="NCBI Taxonomy" id="194707"/>
    <lineage>
        <taxon>Eukaryota</taxon>
        <taxon>Viridiplantae</taxon>
        <taxon>Streptophyta</taxon>
        <taxon>Embryophyta</taxon>
        <taxon>Tracheophyta</taxon>
        <taxon>Spermatophyta</taxon>
        <taxon>Magnoliopsida</taxon>
        <taxon>eudicotyledons</taxon>
        <taxon>Gunneridae</taxon>
        <taxon>Pentapetalae</taxon>
        <taxon>Dilleniales</taxon>
        <taxon>Dilleniaceae</taxon>
        <taxon>Dillenia</taxon>
    </lineage>
</organism>
<dbReference type="Proteomes" id="UP001370490">
    <property type="component" value="Unassembled WGS sequence"/>
</dbReference>
<proteinExistence type="predicted"/>
<sequence length="111" mass="11955">MGVKKGTSMVVMVVVVVVVMGWWEVSAAAPTAAECKQERNIAIKACMPVIYGKMPSPQCCERARVTHIECVCPIVTPKLAALVDVNKAVRLIEGCGRSVPRHYKCGSITTP</sequence>
<feature type="domain" description="Bifunctional inhibitor/plant lipid transfer protein/seed storage helical" evidence="2">
    <location>
        <begin position="20"/>
        <end position="105"/>
    </location>
</feature>
<dbReference type="InterPro" id="IPR016140">
    <property type="entry name" value="Bifunc_inhib/LTP/seed_store"/>
</dbReference>